<evidence type="ECO:0000256" key="5">
    <source>
        <dbReference type="ARBA" id="ARBA00022741"/>
    </source>
</evidence>
<organism evidence="17">
    <name type="scientific">Harpegnathos saltator</name>
    <name type="common">Jerdon's jumping ant</name>
    <dbReference type="NCBI Taxonomy" id="610380"/>
    <lineage>
        <taxon>Eukaryota</taxon>
        <taxon>Metazoa</taxon>
        <taxon>Ecdysozoa</taxon>
        <taxon>Arthropoda</taxon>
        <taxon>Hexapoda</taxon>
        <taxon>Insecta</taxon>
        <taxon>Pterygota</taxon>
        <taxon>Neoptera</taxon>
        <taxon>Endopterygota</taxon>
        <taxon>Hymenoptera</taxon>
        <taxon>Apocrita</taxon>
        <taxon>Aculeata</taxon>
        <taxon>Formicoidea</taxon>
        <taxon>Formicidae</taxon>
        <taxon>Ponerinae</taxon>
        <taxon>Ponerini</taxon>
        <taxon>Harpegnathos</taxon>
    </lineage>
</organism>
<sequence length="488" mass="55257">MVKLHMVLFNDALEHLTRVHRALRMHRGNVLVVGADGNGKKSVIKLASFAAGYQLFQITPSRGYNEPSFREDMKSLYNMVGVENKRVVFMFTSAHVMHESFLELVNNMLMAGFVPALFNDDEKDAIIISCRDAAVSAGFNVGKKGVWSYFVKTCIANLRIALAMSPTGDVLRTRCRNYPGLINNTTIDWMFPWPRQALVAVANVILRDNPIVPQEYRETIVSHMVYVHTSVCQYTEDFATKLRRRNYVTPRHFLDFINTYLNLLIEKKDFISSRCEHFSEGLQKIAEASVTLKELNETLAVQKVKVANQTKNCEQLLTSIGESTDVTVQKKELSEQKKQEIEEKKKIIIKEEAEAKLVLAEAQPALDAAKLALGELEKADITEIRSFATPPEPVQVVSECVMILRGVKDVSWKGAKGMMSDPGFLRSLQEMNCDEITLKQQQAVRSHLRRTDKLDQMQAISKAGYGLYKFVLAVLDYCAVYREVFTKL</sequence>
<comment type="subcellular location">
    <subcellularLocation>
        <location evidence="1">Cytoplasm</location>
        <location evidence="1">Cytoskeleton</location>
        <location evidence="1">Cilium axoneme</location>
    </subcellularLocation>
</comment>
<keyword evidence="11" id="KW-0206">Cytoskeleton</keyword>
<keyword evidence="12" id="KW-0966">Cell projection</keyword>
<dbReference type="FunFam" id="3.40.50.300:FF:002141">
    <property type="entry name" value="Dynein heavy chain"/>
    <property type="match status" value="1"/>
</dbReference>
<evidence type="ECO:0000256" key="10">
    <source>
        <dbReference type="ARBA" id="ARBA00023175"/>
    </source>
</evidence>
<dbReference type="AlphaFoldDB" id="E2BZ35"/>
<dbReference type="OMA" id="EYRETIV"/>
<dbReference type="InterPro" id="IPR026983">
    <property type="entry name" value="DHC"/>
</dbReference>
<dbReference type="Pfam" id="PF12780">
    <property type="entry name" value="AAA_8"/>
    <property type="match status" value="1"/>
</dbReference>
<evidence type="ECO:0000256" key="11">
    <source>
        <dbReference type="ARBA" id="ARBA00023212"/>
    </source>
</evidence>
<protein>
    <submittedName>
        <fullName evidence="16">Dynein heavy chain 10, axonemal</fullName>
    </submittedName>
</protein>
<evidence type="ECO:0000256" key="7">
    <source>
        <dbReference type="ARBA" id="ARBA00023017"/>
    </source>
</evidence>
<evidence type="ECO:0000259" key="14">
    <source>
        <dbReference type="Pfam" id="PF12777"/>
    </source>
</evidence>
<keyword evidence="17" id="KW-1185">Reference proteome</keyword>
<feature type="coiled-coil region" evidence="13">
    <location>
        <begin position="292"/>
        <end position="354"/>
    </location>
</feature>
<accession>E2BZ35</accession>
<comment type="similarity">
    <text evidence="2">Belongs to the dynein heavy chain family.</text>
</comment>
<dbReference type="Proteomes" id="UP000008237">
    <property type="component" value="Unassembled WGS sequence"/>
</dbReference>
<evidence type="ECO:0000256" key="9">
    <source>
        <dbReference type="ARBA" id="ARBA00023069"/>
    </source>
</evidence>
<keyword evidence="3" id="KW-0963">Cytoplasm</keyword>
<dbReference type="GO" id="GO:0030286">
    <property type="term" value="C:dynein complex"/>
    <property type="evidence" value="ECO:0007669"/>
    <property type="project" value="UniProtKB-KW"/>
</dbReference>
<dbReference type="PANTHER" id="PTHR22878">
    <property type="entry name" value="DYNEIN HEAVY CHAIN 6, AXONEMAL-LIKE-RELATED"/>
    <property type="match status" value="1"/>
</dbReference>
<evidence type="ECO:0000313" key="16">
    <source>
        <dbReference type="EMBL" id="EFN79037.1"/>
    </source>
</evidence>
<keyword evidence="7" id="KW-0243">Dynein</keyword>
<dbReference type="GO" id="GO:0007018">
    <property type="term" value="P:microtubule-based movement"/>
    <property type="evidence" value="ECO:0007669"/>
    <property type="project" value="InterPro"/>
</dbReference>
<dbReference type="Gene3D" id="1.20.920.20">
    <property type="match status" value="1"/>
</dbReference>
<feature type="domain" description="Dynein heavy chain AAA module D4" evidence="15">
    <location>
        <begin position="4"/>
        <end position="263"/>
    </location>
</feature>
<dbReference type="PANTHER" id="PTHR22878:SF63">
    <property type="entry name" value="DYNEIN AXONEMAL HEAVY CHAIN 10"/>
    <property type="match status" value="1"/>
</dbReference>
<proteinExistence type="inferred from homology"/>
<evidence type="ECO:0000256" key="8">
    <source>
        <dbReference type="ARBA" id="ARBA00023054"/>
    </source>
</evidence>
<evidence type="ECO:0000256" key="3">
    <source>
        <dbReference type="ARBA" id="ARBA00022490"/>
    </source>
</evidence>
<keyword evidence="10" id="KW-0505">Motor protein</keyword>
<dbReference type="GO" id="GO:0005930">
    <property type="term" value="C:axoneme"/>
    <property type="evidence" value="ECO:0007669"/>
    <property type="project" value="UniProtKB-SubCell"/>
</dbReference>
<evidence type="ECO:0000256" key="4">
    <source>
        <dbReference type="ARBA" id="ARBA00022701"/>
    </source>
</evidence>
<dbReference type="SUPFAM" id="SSF52540">
    <property type="entry name" value="P-loop containing nucleoside triphosphate hydrolases"/>
    <property type="match status" value="1"/>
</dbReference>
<keyword evidence="5" id="KW-0547">Nucleotide-binding</keyword>
<evidence type="ECO:0000259" key="15">
    <source>
        <dbReference type="Pfam" id="PF12780"/>
    </source>
</evidence>
<evidence type="ECO:0000256" key="13">
    <source>
        <dbReference type="SAM" id="Coils"/>
    </source>
</evidence>
<dbReference type="GO" id="GO:0005524">
    <property type="term" value="F:ATP binding"/>
    <property type="evidence" value="ECO:0007669"/>
    <property type="project" value="UniProtKB-KW"/>
</dbReference>
<dbReference type="InterPro" id="IPR024743">
    <property type="entry name" value="Dynein_HC_stalk"/>
</dbReference>
<keyword evidence="6" id="KW-0067">ATP-binding</keyword>
<evidence type="ECO:0000256" key="1">
    <source>
        <dbReference type="ARBA" id="ARBA00004430"/>
    </source>
</evidence>
<dbReference type="InterPro" id="IPR027417">
    <property type="entry name" value="P-loop_NTPase"/>
</dbReference>
<dbReference type="EMBL" id="GL451555">
    <property type="protein sequence ID" value="EFN79037.1"/>
    <property type="molecule type" value="Genomic_DNA"/>
</dbReference>
<keyword evidence="9" id="KW-0969">Cilium</keyword>
<evidence type="ECO:0000256" key="2">
    <source>
        <dbReference type="ARBA" id="ARBA00008887"/>
    </source>
</evidence>
<keyword evidence="8 13" id="KW-0175">Coiled coil</keyword>
<keyword evidence="4" id="KW-0493">Microtubule</keyword>
<dbReference type="InterPro" id="IPR024317">
    <property type="entry name" value="Dynein_heavy_chain_D4_dom"/>
</dbReference>
<dbReference type="InParanoid" id="E2BZ35"/>
<evidence type="ECO:0000256" key="6">
    <source>
        <dbReference type="ARBA" id="ARBA00022840"/>
    </source>
</evidence>
<dbReference type="GO" id="GO:0045505">
    <property type="term" value="F:dynein intermediate chain binding"/>
    <property type="evidence" value="ECO:0007669"/>
    <property type="project" value="InterPro"/>
</dbReference>
<dbReference type="Pfam" id="PF12777">
    <property type="entry name" value="MT"/>
    <property type="match status" value="1"/>
</dbReference>
<name>E2BZ35_HARSA</name>
<feature type="domain" description="Dynein heavy chain coiled coil stalk" evidence="14">
    <location>
        <begin position="277"/>
        <end position="486"/>
    </location>
</feature>
<dbReference type="GO" id="GO:0005874">
    <property type="term" value="C:microtubule"/>
    <property type="evidence" value="ECO:0007669"/>
    <property type="project" value="UniProtKB-KW"/>
</dbReference>
<dbReference type="Gene3D" id="3.40.50.300">
    <property type="entry name" value="P-loop containing nucleotide triphosphate hydrolases"/>
    <property type="match status" value="1"/>
</dbReference>
<dbReference type="Gene3D" id="1.20.920.30">
    <property type="match status" value="1"/>
</dbReference>
<dbReference type="OrthoDB" id="64868at2759"/>
<gene>
    <name evidence="16" type="ORF">EAI_12952</name>
</gene>
<evidence type="ECO:0000313" key="17">
    <source>
        <dbReference type="Proteomes" id="UP000008237"/>
    </source>
</evidence>
<dbReference type="STRING" id="610380.E2BZ35"/>
<reference evidence="16 17" key="1">
    <citation type="journal article" date="2010" name="Science">
        <title>Genomic comparison of the ants Camponotus floridanus and Harpegnathos saltator.</title>
        <authorList>
            <person name="Bonasio R."/>
            <person name="Zhang G."/>
            <person name="Ye C."/>
            <person name="Mutti N.S."/>
            <person name="Fang X."/>
            <person name="Qin N."/>
            <person name="Donahue G."/>
            <person name="Yang P."/>
            <person name="Li Q."/>
            <person name="Li C."/>
            <person name="Zhang P."/>
            <person name="Huang Z."/>
            <person name="Berger S.L."/>
            <person name="Reinberg D."/>
            <person name="Wang J."/>
            <person name="Liebig J."/>
        </authorList>
    </citation>
    <scope>NUCLEOTIDE SEQUENCE [LARGE SCALE GENOMIC DNA]</scope>
    <source>
        <strain evidence="16 17">R22 G/1</strain>
    </source>
</reference>
<dbReference type="GO" id="GO:0051959">
    <property type="term" value="F:dynein light intermediate chain binding"/>
    <property type="evidence" value="ECO:0007669"/>
    <property type="project" value="InterPro"/>
</dbReference>
<evidence type="ECO:0000256" key="12">
    <source>
        <dbReference type="ARBA" id="ARBA00023273"/>
    </source>
</evidence>